<feature type="active site" description="Proton donor" evidence="7">
    <location>
        <position position="355"/>
    </location>
</feature>
<dbReference type="PROSITE" id="PS00174">
    <property type="entry name" value="P_GLUCOSE_ISOMERASE_2"/>
    <property type="match status" value="1"/>
</dbReference>
<name>A0A163VWM6_9FLAO</name>
<dbReference type="InterPro" id="IPR001672">
    <property type="entry name" value="G6P_Isomerase"/>
</dbReference>
<dbReference type="GO" id="GO:0051156">
    <property type="term" value="P:glucose 6-phosphate metabolic process"/>
    <property type="evidence" value="ECO:0007669"/>
    <property type="project" value="TreeGrafter"/>
</dbReference>
<keyword evidence="5 7" id="KW-0413">Isomerase</keyword>
<dbReference type="PRINTS" id="PR00662">
    <property type="entry name" value="G6PISOMERASE"/>
</dbReference>
<dbReference type="GO" id="GO:0005829">
    <property type="term" value="C:cytosol"/>
    <property type="evidence" value="ECO:0007669"/>
    <property type="project" value="TreeGrafter"/>
</dbReference>
<protein>
    <recommendedName>
        <fullName evidence="7">Glucose-6-phosphate isomerase</fullName>
        <shortName evidence="7">GPI</shortName>
        <ecNumber evidence="7">5.3.1.9</ecNumber>
    </recommendedName>
    <alternativeName>
        <fullName evidence="7">Phosphoglucose isomerase</fullName>
        <shortName evidence="7">PGI</shortName>
    </alternativeName>
    <alternativeName>
        <fullName evidence="7">Phosphohexose isomerase</fullName>
        <shortName evidence="7">PHI</shortName>
    </alternativeName>
</protein>
<dbReference type="AlphaFoldDB" id="A0A163VWM6"/>
<dbReference type="NCBIfam" id="NF001211">
    <property type="entry name" value="PRK00179.1"/>
    <property type="match status" value="1"/>
</dbReference>
<dbReference type="GO" id="GO:0006094">
    <property type="term" value="P:gluconeogenesis"/>
    <property type="evidence" value="ECO:0007669"/>
    <property type="project" value="UniProtKB-UniRule"/>
</dbReference>
<proteinExistence type="inferred from homology"/>
<evidence type="ECO:0000313" key="10">
    <source>
        <dbReference type="Proteomes" id="UP000076630"/>
    </source>
</evidence>
<dbReference type="Gene3D" id="1.10.1390.10">
    <property type="match status" value="1"/>
</dbReference>
<dbReference type="InterPro" id="IPR023096">
    <property type="entry name" value="G6P_Isomerase_C"/>
</dbReference>
<evidence type="ECO:0000313" key="9">
    <source>
        <dbReference type="EMBL" id="KZE75508.1"/>
    </source>
</evidence>
<gene>
    <name evidence="7 9" type="primary">pgi</name>
    <name evidence="9" type="ORF">AV926_01870</name>
</gene>
<evidence type="ECO:0000256" key="5">
    <source>
        <dbReference type="ARBA" id="ARBA00023235"/>
    </source>
</evidence>
<dbReference type="GO" id="GO:0097367">
    <property type="term" value="F:carbohydrate derivative binding"/>
    <property type="evidence" value="ECO:0007669"/>
    <property type="project" value="InterPro"/>
</dbReference>
<dbReference type="InterPro" id="IPR018189">
    <property type="entry name" value="Phosphoglucose_isomerase_CS"/>
</dbReference>
<dbReference type="InterPro" id="IPR046348">
    <property type="entry name" value="SIS_dom_sf"/>
</dbReference>
<evidence type="ECO:0000256" key="8">
    <source>
        <dbReference type="RuleBase" id="RU000612"/>
    </source>
</evidence>
<dbReference type="UniPathway" id="UPA00109">
    <property type="reaction ID" value="UER00181"/>
</dbReference>
<dbReference type="InterPro" id="IPR035482">
    <property type="entry name" value="SIS_PGI_2"/>
</dbReference>
<comment type="catalytic activity">
    <reaction evidence="6 7 8">
        <text>alpha-D-glucose 6-phosphate = beta-D-fructose 6-phosphate</text>
        <dbReference type="Rhea" id="RHEA:11816"/>
        <dbReference type="ChEBI" id="CHEBI:57634"/>
        <dbReference type="ChEBI" id="CHEBI:58225"/>
        <dbReference type="EC" id="5.3.1.9"/>
    </reaction>
</comment>
<keyword evidence="4 7" id="KW-0324">Glycolysis</keyword>
<reference evidence="9 10" key="1">
    <citation type="submission" date="2016-01" db="EMBL/GenBank/DDBJ databases">
        <title>Whole genome sequencing of Myroides marinus L41.</title>
        <authorList>
            <person name="Hong K.W."/>
        </authorList>
    </citation>
    <scope>NUCLEOTIDE SEQUENCE [LARGE SCALE GENOMIC DNA]</scope>
    <source>
        <strain evidence="9 10">L41</strain>
    </source>
</reference>
<evidence type="ECO:0000256" key="2">
    <source>
        <dbReference type="ARBA" id="ARBA00006604"/>
    </source>
</evidence>
<dbReference type="CDD" id="cd05016">
    <property type="entry name" value="SIS_PGI_2"/>
    <property type="match status" value="1"/>
</dbReference>
<comment type="pathway">
    <text evidence="1 7 8">Carbohydrate degradation; glycolysis; D-glyceraldehyde 3-phosphate and glycerone phosphate from D-glucose: step 2/4.</text>
</comment>
<dbReference type="Proteomes" id="UP000076630">
    <property type="component" value="Unassembled WGS sequence"/>
</dbReference>
<dbReference type="RefSeq" id="WP_038985898.1">
    <property type="nucleotide sequence ID" value="NZ_JACAJR010000002.1"/>
</dbReference>
<dbReference type="GO" id="GO:0048029">
    <property type="term" value="F:monosaccharide binding"/>
    <property type="evidence" value="ECO:0007669"/>
    <property type="project" value="TreeGrafter"/>
</dbReference>
<comment type="similarity">
    <text evidence="2 7 8">Belongs to the GPI family.</text>
</comment>
<dbReference type="CDD" id="cd05015">
    <property type="entry name" value="SIS_PGI_1"/>
    <property type="match status" value="1"/>
</dbReference>
<comment type="subcellular location">
    <subcellularLocation>
        <location evidence="7">Cytoplasm</location>
    </subcellularLocation>
</comment>
<keyword evidence="7" id="KW-0963">Cytoplasm</keyword>
<dbReference type="GO" id="GO:0004347">
    <property type="term" value="F:glucose-6-phosphate isomerase activity"/>
    <property type="evidence" value="ECO:0007669"/>
    <property type="project" value="UniProtKB-UniRule"/>
</dbReference>
<feature type="active site" evidence="7">
    <location>
        <position position="386"/>
    </location>
</feature>
<dbReference type="PROSITE" id="PS00765">
    <property type="entry name" value="P_GLUCOSE_ISOMERASE_1"/>
    <property type="match status" value="1"/>
</dbReference>
<dbReference type="HAMAP" id="MF_00473">
    <property type="entry name" value="G6P_isomerase"/>
    <property type="match status" value="1"/>
</dbReference>
<sequence>MLESINPSGTLAWKKLREHFAQMEFVQMQDLFANDSERANKMHIEWNDFLLDYSKNKVTEETIDLLLELADELKLKDAIKAMYQGQIINATEQRAVLHTALRNLSADESVVVVGEDVLPEIRDTRIRIKDFTSRVLNGTYTSYSGKKFTDVINIGIGGSDLGPKMVVHALANYRNELGMHYISNVDDDYLQSVLNKLNPETTLVLIVSKTFTTQETIENAKKVKQWLVRSLGDVDLSSHYVGVSVAIEEAMGFGLKRENIYPMWDFVGGRFSLWSAVGLSIALAVGYDNFEKLLDGAYAMDRHFLEEENKNNIPVVLALLSVWYNNFYGYETEAVVPYSQLLGKLPAHLQQMIMESNGKNKDRSGSPVNYQTGTLIWGEVGVSAQHAFFQLFHQGTKVIPIDFIGFVNPHFKESSNHDILMSNFFGQSEALLKGKDGEQYESDGGPFLSNFREFCGNKPSNTILIQKLCPRSLGELIALYEHKTFVQGVIWNIFSFDQFGVEYGKILAKNIQNEIKTKNICEHDSSTEFLLRYFVKNRIVE</sequence>
<evidence type="ECO:0000256" key="7">
    <source>
        <dbReference type="HAMAP-Rule" id="MF_00473"/>
    </source>
</evidence>
<dbReference type="PANTHER" id="PTHR11469">
    <property type="entry name" value="GLUCOSE-6-PHOSPHATE ISOMERASE"/>
    <property type="match status" value="1"/>
</dbReference>
<comment type="function">
    <text evidence="7">Catalyzes the reversible isomerization of glucose-6-phosphate to fructose-6-phosphate.</text>
</comment>
<dbReference type="PROSITE" id="PS51463">
    <property type="entry name" value="P_GLUCOSE_ISOMERASE_3"/>
    <property type="match status" value="1"/>
</dbReference>
<keyword evidence="3 7" id="KW-0312">Gluconeogenesis</keyword>
<dbReference type="InterPro" id="IPR035476">
    <property type="entry name" value="SIS_PGI_1"/>
</dbReference>
<evidence type="ECO:0000256" key="6">
    <source>
        <dbReference type="ARBA" id="ARBA00029321"/>
    </source>
</evidence>
<accession>A0A163VWM6</accession>
<organism evidence="9 10">
    <name type="scientific">Myroides marinus</name>
    <dbReference type="NCBI Taxonomy" id="703342"/>
    <lineage>
        <taxon>Bacteria</taxon>
        <taxon>Pseudomonadati</taxon>
        <taxon>Bacteroidota</taxon>
        <taxon>Flavobacteriia</taxon>
        <taxon>Flavobacteriales</taxon>
        <taxon>Flavobacteriaceae</taxon>
        <taxon>Myroides</taxon>
    </lineage>
</organism>
<dbReference type="OrthoDB" id="140919at2"/>
<dbReference type="UniPathway" id="UPA00138"/>
<dbReference type="Gene3D" id="3.40.50.10490">
    <property type="entry name" value="Glucose-6-phosphate isomerase like protein, domain 1"/>
    <property type="match status" value="2"/>
</dbReference>
<comment type="caution">
    <text evidence="9">The sequence shown here is derived from an EMBL/GenBank/DDBJ whole genome shotgun (WGS) entry which is preliminary data.</text>
</comment>
<comment type="pathway">
    <text evidence="7">Carbohydrate biosynthesis; gluconeogenesis.</text>
</comment>
<keyword evidence="10" id="KW-1185">Reference proteome</keyword>
<dbReference type="EC" id="5.3.1.9" evidence="7"/>
<evidence type="ECO:0000256" key="4">
    <source>
        <dbReference type="ARBA" id="ARBA00023152"/>
    </source>
</evidence>
<feature type="active site" evidence="7">
    <location>
        <position position="505"/>
    </location>
</feature>
<dbReference type="GO" id="GO:0006096">
    <property type="term" value="P:glycolytic process"/>
    <property type="evidence" value="ECO:0007669"/>
    <property type="project" value="UniProtKB-UniRule"/>
</dbReference>
<dbReference type="PANTHER" id="PTHR11469:SF1">
    <property type="entry name" value="GLUCOSE-6-PHOSPHATE ISOMERASE"/>
    <property type="match status" value="1"/>
</dbReference>
<dbReference type="SUPFAM" id="SSF53697">
    <property type="entry name" value="SIS domain"/>
    <property type="match status" value="1"/>
</dbReference>
<dbReference type="EMBL" id="LQNU01000083">
    <property type="protein sequence ID" value="KZE75508.1"/>
    <property type="molecule type" value="Genomic_DNA"/>
</dbReference>
<dbReference type="Pfam" id="PF00342">
    <property type="entry name" value="PGI"/>
    <property type="match status" value="1"/>
</dbReference>
<evidence type="ECO:0000256" key="3">
    <source>
        <dbReference type="ARBA" id="ARBA00022432"/>
    </source>
</evidence>
<evidence type="ECO:0000256" key="1">
    <source>
        <dbReference type="ARBA" id="ARBA00004926"/>
    </source>
</evidence>